<sequence length="101" mass="11654">EFNRERPHEALGGLTPGGIWVPSPRKWDGKTPEVSYPEGAKVYRVGPKGVIHIGKRVFLNQALRGEYVMLEEREDGLEAIIFNRMDLAYYDRRKQSIIRID</sequence>
<proteinExistence type="predicted"/>
<evidence type="ECO:0000313" key="2">
    <source>
        <dbReference type="EMBL" id="RJT20794.1"/>
    </source>
</evidence>
<evidence type="ECO:0000256" key="1">
    <source>
        <dbReference type="SAM" id="MobiDB-lite"/>
    </source>
</evidence>
<organism evidence="2 3">
    <name type="scientific">Buttiauxella izardii</name>
    <dbReference type="NCBI Taxonomy" id="82991"/>
    <lineage>
        <taxon>Bacteria</taxon>
        <taxon>Pseudomonadati</taxon>
        <taxon>Pseudomonadota</taxon>
        <taxon>Gammaproteobacteria</taxon>
        <taxon>Enterobacterales</taxon>
        <taxon>Enterobacteriaceae</taxon>
        <taxon>Buttiauxella</taxon>
    </lineage>
</organism>
<evidence type="ECO:0000313" key="3">
    <source>
        <dbReference type="Proteomes" id="UP000276295"/>
    </source>
</evidence>
<dbReference type="Proteomes" id="UP000276295">
    <property type="component" value="Unassembled WGS sequence"/>
</dbReference>
<protein>
    <submittedName>
        <fullName evidence="2">Transposase</fullName>
    </submittedName>
</protein>
<feature type="non-terminal residue" evidence="2">
    <location>
        <position position="1"/>
    </location>
</feature>
<dbReference type="AlphaFoldDB" id="A0A3A5JVA5"/>
<dbReference type="EMBL" id="QZWH01000035">
    <property type="protein sequence ID" value="RJT20794.1"/>
    <property type="molecule type" value="Genomic_DNA"/>
</dbReference>
<feature type="region of interest" description="Disordered" evidence="1">
    <location>
        <begin position="1"/>
        <end position="32"/>
    </location>
</feature>
<comment type="caution">
    <text evidence="2">The sequence shown here is derived from an EMBL/GenBank/DDBJ whole genome shotgun (WGS) entry which is preliminary data.</text>
</comment>
<reference evidence="2 3" key="1">
    <citation type="submission" date="2018-09" db="EMBL/GenBank/DDBJ databases">
        <title>Draft genome sequence of Buttiauxella izardii CCUG 35510T.</title>
        <authorList>
            <person name="Salva-Serra F."/>
            <person name="Marathe N."/>
            <person name="Moore E."/>
            <person name="Stadler-Svensson L."/>
            <person name="Engstrom-Jakobsson H."/>
        </authorList>
    </citation>
    <scope>NUCLEOTIDE SEQUENCE [LARGE SCALE GENOMIC DNA]</scope>
    <source>
        <strain evidence="2 3">CCUG 35510</strain>
    </source>
</reference>
<gene>
    <name evidence="2" type="ORF">D6029_15520</name>
</gene>
<name>A0A3A5JVA5_9ENTR</name>
<keyword evidence="3" id="KW-1185">Reference proteome</keyword>
<accession>A0A3A5JVA5</accession>